<evidence type="ECO:0000256" key="1">
    <source>
        <dbReference type="SAM" id="MobiDB-lite"/>
    </source>
</evidence>
<keyword evidence="2" id="KW-0808">Transferase</keyword>
<feature type="region of interest" description="Disordered" evidence="1">
    <location>
        <begin position="87"/>
        <end position="111"/>
    </location>
</feature>
<sequence>MAAAQDSSLFLGFDFSTQQLKVVALDESLNVVHQNNVQFDSDLPEFRTQGGVHIHADRLTVTSPVLMWVKALDMLLDKMKEAGLTSRGLKRSQAADSNTAVCSGPEERLRL</sequence>
<name>A0AAD9B2F8_DISEL</name>
<dbReference type="GO" id="GO:0016301">
    <property type="term" value="F:kinase activity"/>
    <property type="evidence" value="ECO:0007669"/>
    <property type="project" value="UniProtKB-KW"/>
</dbReference>
<evidence type="ECO:0000313" key="3">
    <source>
        <dbReference type="Proteomes" id="UP001228049"/>
    </source>
</evidence>
<comment type="caution">
    <text evidence="2">The sequence shown here is derived from an EMBL/GenBank/DDBJ whole genome shotgun (WGS) entry which is preliminary data.</text>
</comment>
<dbReference type="EMBL" id="JASDAP010000137">
    <property type="protein sequence ID" value="KAK1875381.1"/>
    <property type="molecule type" value="Genomic_DNA"/>
</dbReference>
<dbReference type="Gene3D" id="3.30.420.40">
    <property type="match status" value="1"/>
</dbReference>
<keyword evidence="3" id="KW-1185">Reference proteome</keyword>
<reference evidence="2" key="1">
    <citation type="submission" date="2023-04" db="EMBL/GenBank/DDBJ databases">
        <title>Chromosome-level genome of Chaenocephalus aceratus.</title>
        <authorList>
            <person name="Park H."/>
        </authorList>
    </citation>
    <scope>NUCLEOTIDE SEQUENCE</scope>
    <source>
        <strain evidence="2">DE</strain>
        <tissue evidence="2">Muscle</tissue>
    </source>
</reference>
<dbReference type="Proteomes" id="UP001228049">
    <property type="component" value="Unassembled WGS sequence"/>
</dbReference>
<dbReference type="AlphaFoldDB" id="A0AAD9B2F8"/>
<protein>
    <submittedName>
        <fullName evidence="2">Xylulose kinase</fullName>
    </submittedName>
</protein>
<proteinExistence type="predicted"/>
<organism evidence="2 3">
    <name type="scientific">Dissostichus eleginoides</name>
    <name type="common">Patagonian toothfish</name>
    <name type="synonym">Dissostichus amissus</name>
    <dbReference type="NCBI Taxonomy" id="100907"/>
    <lineage>
        <taxon>Eukaryota</taxon>
        <taxon>Metazoa</taxon>
        <taxon>Chordata</taxon>
        <taxon>Craniata</taxon>
        <taxon>Vertebrata</taxon>
        <taxon>Euteleostomi</taxon>
        <taxon>Actinopterygii</taxon>
        <taxon>Neopterygii</taxon>
        <taxon>Teleostei</taxon>
        <taxon>Neoteleostei</taxon>
        <taxon>Acanthomorphata</taxon>
        <taxon>Eupercaria</taxon>
        <taxon>Perciformes</taxon>
        <taxon>Notothenioidei</taxon>
        <taxon>Nototheniidae</taxon>
        <taxon>Dissostichus</taxon>
    </lineage>
</organism>
<gene>
    <name evidence="2" type="ORF">KUDE01_031850</name>
</gene>
<keyword evidence="2" id="KW-0418">Kinase</keyword>
<accession>A0AAD9B2F8</accession>
<evidence type="ECO:0000313" key="2">
    <source>
        <dbReference type="EMBL" id="KAK1875381.1"/>
    </source>
</evidence>